<dbReference type="RefSeq" id="WP_284401631.1">
    <property type="nucleotide sequence ID" value="NZ_BSNQ01000009.1"/>
</dbReference>
<accession>A0ABW8IWK4</accession>
<name>A0ABW8IWK4_9GAMM</name>
<reference evidence="3 4" key="1">
    <citation type="submission" date="2020-10" db="EMBL/GenBank/DDBJ databases">
        <title>Phylogeny of dyella-like bacteria.</title>
        <authorList>
            <person name="Fu J."/>
        </authorList>
    </citation>
    <scope>NUCLEOTIDE SEQUENCE [LARGE SCALE GENOMIC DNA]</scope>
    <source>
        <strain evidence="3 4">DHOB07</strain>
    </source>
</reference>
<gene>
    <name evidence="3" type="ORF">ISP13_12355</name>
</gene>
<keyword evidence="1" id="KW-1133">Transmembrane helix</keyword>
<keyword evidence="4" id="KW-1185">Reference proteome</keyword>
<evidence type="ECO:0000256" key="2">
    <source>
        <dbReference type="SAM" id="SignalP"/>
    </source>
</evidence>
<comment type="caution">
    <text evidence="3">The sequence shown here is derived from an EMBL/GenBank/DDBJ whole genome shotgun (WGS) entry which is preliminary data.</text>
</comment>
<dbReference type="InterPro" id="IPR018682">
    <property type="entry name" value="DUF2167_membr"/>
</dbReference>
<feature type="transmembrane region" description="Helical" evidence="1">
    <location>
        <begin position="245"/>
        <end position="271"/>
    </location>
</feature>
<keyword evidence="2" id="KW-0732">Signal</keyword>
<feature type="signal peptide" evidence="2">
    <location>
        <begin position="1"/>
        <end position="22"/>
    </location>
</feature>
<evidence type="ECO:0000313" key="3">
    <source>
        <dbReference type="EMBL" id="MFK2874329.1"/>
    </source>
</evidence>
<keyword evidence="1" id="KW-0472">Membrane</keyword>
<keyword evidence="1" id="KW-0812">Transmembrane</keyword>
<evidence type="ECO:0000313" key="4">
    <source>
        <dbReference type="Proteomes" id="UP001620405"/>
    </source>
</evidence>
<organism evidence="3 4">
    <name type="scientific">Dyella lipolytica</name>
    <dbReference type="NCBI Taxonomy" id="1867835"/>
    <lineage>
        <taxon>Bacteria</taxon>
        <taxon>Pseudomonadati</taxon>
        <taxon>Pseudomonadota</taxon>
        <taxon>Gammaproteobacteria</taxon>
        <taxon>Lysobacterales</taxon>
        <taxon>Rhodanobacteraceae</taxon>
        <taxon>Dyella</taxon>
    </lineage>
</organism>
<dbReference type="Proteomes" id="UP001620405">
    <property type="component" value="Unassembled WGS sequence"/>
</dbReference>
<protein>
    <submittedName>
        <fullName evidence="3">DUF2167 domain-containing protein</fullName>
    </submittedName>
</protein>
<dbReference type="EMBL" id="JADIKG010000012">
    <property type="protein sequence ID" value="MFK2874329.1"/>
    <property type="molecule type" value="Genomic_DNA"/>
</dbReference>
<sequence>MKRFYLVLVALLLAWAGGTAVAQQQSPLAALPWQMGPATVKLGDRATLNVPDGYAFLDAAGSKSLNEILHNPPVNGDQYTLAPKTLNWIAFFAYEDIGYVKDDEKLDPDTILQSYRDGTAEGNKERKARGWDELNILGWSAKPEYDAQIKSLAWSILLEDAENHKHIVNYNTRLLGRRGVMDVTLVTRPEKLAAAIDDFKNTLPGFQYSPGESYAEYRPGDRVAEYGLAALITGGALAVAAKKGLFTVIGGFLVAAWKFVLAGFVALSAWFKNFFKKKQQP</sequence>
<feature type="chain" id="PRO_5047149637" evidence="2">
    <location>
        <begin position="23"/>
        <end position="281"/>
    </location>
</feature>
<evidence type="ECO:0000256" key="1">
    <source>
        <dbReference type="SAM" id="Phobius"/>
    </source>
</evidence>
<dbReference type="Pfam" id="PF09935">
    <property type="entry name" value="DUF2167"/>
    <property type="match status" value="1"/>
</dbReference>
<proteinExistence type="predicted"/>